<dbReference type="GO" id="GO:0005886">
    <property type="term" value="C:plasma membrane"/>
    <property type="evidence" value="ECO:0007669"/>
    <property type="project" value="TreeGrafter"/>
</dbReference>
<evidence type="ECO:0000313" key="9">
    <source>
        <dbReference type="Proteomes" id="UP000326759"/>
    </source>
</evidence>
<feature type="region of interest" description="Disordered" evidence="6">
    <location>
        <begin position="226"/>
        <end position="246"/>
    </location>
</feature>
<feature type="transmembrane region" description="Helical" evidence="7">
    <location>
        <begin position="380"/>
        <end position="408"/>
    </location>
</feature>
<dbReference type="GO" id="GO:0055120">
    <property type="term" value="C:striated muscle dense body"/>
    <property type="evidence" value="ECO:0007669"/>
    <property type="project" value="TreeGrafter"/>
</dbReference>
<comment type="caution">
    <text evidence="8">The sequence shown here is derived from an EMBL/GenBank/DDBJ whole genome shotgun (WGS) entry which is preliminary data.</text>
</comment>
<dbReference type="SUPFAM" id="SSF103473">
    <property type="entry name" value="MFS general substrate transporter"/>
    <property type="match status" value="1"/>
</dbReference>
<dbReference type="Pfam" id="PF05978">
    <property type="entry name" value="UNC-93"/>
    <property type="match status" value="1"/>
</dbReference>
<dbReference type="GO" id="GO:0006937">
    <property type="term" value="P:regulation of muscle contraction"/>
    <property type="evidence" value="ECO:0007669"/>
    <property type="project" value="TreeGrafter"/>
</dbReference>
<evidence type="ECO:0000256" key="1">
    <source>
        <dbReference type="ARBA" id="ARBA00004141"/>
    </source>
</evidence>
<reference evidence="8 9" key="1">
    <citation type="journal article" date="2019" name="PLoS Biol.">
        <title>Sex chromosomes control vertical transmission of feminizing Wolbachia symbionts in an isopod.</title>
        <authorList>
            <person name="Becking T."/>
            <person name="Chebbi M.A."/>
            <person name="Giraud I."/>
            <person name="Moumen B."/>
            <person name="Laverre T."/>
            <person name="Caubet Y."/>
            <person name="Peccoud J."/>
            <person name="Gilbert C."/>
            <person name="Cordaux R."/>
        </authorList>
    </citation>
    <scope>NUCLEOTIDE SEQUENCE [LARGE SCALE GENOMIC DNA]</scope>
    <source>
        <strain evidence="8">ANa2</strain>
        <tissue evidence="8">Whole body excluding digestive tract and cuticle</tissue>
    </source>
</reference>
<gene>
    <name evidence="8" type="ORF">Anas_03658</name>
</gene>
<feature type="transmembrane region" description="Helical" evidence="7">
    <location>
        <begin position="259"/>
        <end position="281"/>
    </location>
</feature>
<evidence type="ECO:0000256" key="7">
    <source>
        <dbReference type="SAM" id="Phobius"/>
    </source>
</evidence>
<dbReference type="AlphaFoldDB" id="A0A5N5T6T7"/>
<feature type="transmembrane region" description="Helical" evidence="7">
    <location>
        <begin position="312"/>
        <end position="332"/>
    </location>
</feature>
<dbReference type="PANTHER" id="PTHR19444">
    <property type="entry name" value="UNC-93 RELATED"/>
    <property type="match status" value="1"/>
</dbReference>
<dbReference type="EMBL" id="SEYY01012971">
    <property type="protein sequence ID" value="KAB7500720.1"/>
    <property type="molecule type" value="Genomic_DNA"/>
</dbReference>
<keyword evidence="9" id="KW-1185">Reference proteome</keyword>
<feature type="transmembrane region" description="Helical" evidence="7">
    <location>
        <begin position="420"/>
        <end position="438"/>
    </location>
</feature>
<comment type="similarity">
    <text evidence="2">Belongs to the unc-93 family.</text>
</comment>
<dbReference type="OrthoDB" id="78663at2759"/>
<feature type="compositionally biased region" description="Polar residues" evidence="6">
    <location>
        <begin position="234"/>
        <end position="246"/>
    </location>
</feature>
<protein>
    <submittedName>
        <fullName evidence="8">UNC93-like protein</fullName>
    </submittedName>
</protein>
<keyword evidence="5 7" id="KW-0472">Membrane</keyword>
<dbReference type="InterPro" id="IPR036259">
    <property type="entry name" value="MFS_trans_sf"/>
</dbReference>
<organism evidence="8 9">
    <name type="scientific">Armadillidium nasatum</name>
    <dbReference type="NCBI Taxonomy" id="96803"/>
    <lineage>
        <taxon>Eukaryota</taxon>
        <taxon>Metazoa</taxon>
        <taxon>Ecdysozoa</taxon>
        <taxon>Arthropoda</taxon>
        <taxon>Crustacea</taxon>
        <taxon>Multicrustacea</taxon>
        <taxon>Malacostraca</taxon>
        <taxon>Eumalacostraca</taxon>
        <taxon>Peracarida</taxon>
        <taxon>Isopoda</taxon>
        <taxon>Oniscidea</taxon>
        <taxon>Crinocheta</taxon>
        <taxon>Armadillidiidae</taxon>
        <taxon>Armadillidium</taxon>
    </lineage>
</organism>
<dbReference type="InterPro" id="IPR051951">
    <property type="entry name" value="UNC-93_regulatory"/>
</dbReference>
<feature type="transmembrane region" description="Helical" evidence="7">
    <location>
        <begin position="444"/>
        <end position="461"/>
    </location>
</feature>
<evidence type="ECO:0000256" key="5">
    <source>
        <dbReference type="ARBA" id="ARBA00023136"/>
    </source>
</evidence>
<keyword evidence="3 7" id="KW-0812">Transmembrane</keyword>
<evidence type="ECO:0000256" key="4">
    <source>
        <dbReference type="ARBA" id="ARBA00022989"/>
    </source>
</evidence>
<dbReference type="InterPro" id="IPR010291">
    <property type="entry name" value="Ion_channel_UNC-93"/>
</dbReference>
<name>A0A5N5T6T7_9CRUS</name>
<evidence type="ECO:0000256" key="3">
    <source>
        <dbReference type="ARBA" id="ARBA00022692"/>
    </source>
</evidence>
<dbReference type="PANTHER" id="PTHR19444:SF13">
    <property type="entry name" value="PROTEIN UNC-93 HOMOLOG A"/>
    <property type="match status" value="1"/>
</dbReference>
<comment type="subcellular location">
    <subcellularLocation>
        <location evidence="1">Membrane</location>
        <topology evidence="1">Multi-pass membrane protein</topology>
    </subcellularLocation>
</comment>
<proteinExistence type="inferred from homology"/>
<evidence type="ECO:0000256" key="6">
    <source>
        <dbReference type="SAM" id="MobiDB-lite"/>
    </source>
</evidence>
<evidence type="ECO:0000256" key="2">
    <source>
        <dbReference type="ARBA" id="ARBA00009172"/>
    </source>
</evidence>
<accession>A0A5N5T6T7</accession>
<dbReference type="GO" id="GO:0015459">
    <property type="term" value="F:potassium channel regulator activity"/>
    <property type="evidence" value="ECO:0007669"/>
    <property type="project" value="TreeGrafter"/>
</dbReference>
<sequence>MAVDNNHPPEELQLFKDENQVKKEMQEASKTSLGKIEIQSQLSMDEKKKLKWSILKNVFCISFAFTLLFTSFNSMSNLQSSLYSIETLDLSVDINHVNSVLGSSVFFVQVKNQDTSVSNLQVSLYRLLWSFGVESYHHIMLIQYQNFILILKIMLKKTMLDLQSYKKSPSFASFVFPELLHVHSSSLISRPCRSTVMGVQMHLFVQKFLASCGANFCPNYDLSLEDPDSEETPDSNTFNNASEQTQKMPEIPSELQNKIYIMASIYIVLALCAVSFVGFLVNPLSRYGINMNEDNKTDLEIFLTRTAYPSIYLAYVTCAIGVHMVGYVYLCYGISDAIFSYGFTPLMKYTKRLPIFTFGFLLDLALMITLLLWQPHPDKYIVFFVIPALWGMADAVWQTQINAFYGVIFSDSAEAAFSNYRLWESFGFIIAYVMGGTLCIKAKLIINITFLIIGISGYYLIELKFIKSRIF</sequence>
<evidence type="ECO:0000313" key="8">
    <source>
        <dbReference type="EMBL" id="KAB7500720.1"/>
    </source>
</evidence>
<feature type="transmembrane region" description="Helical" evidence="7">
    <location>
        <begin position="353"/>
        <end position="374"/>
    </location>
</feature>
<dbReference type="Proteomes" id="UP000326759">
    <property type="component" value="Unassembled WGS sequence"/>
</dbReference>
<dbReference type="GO" id="GO:0043266">
    <property type="term" value="P:regulation of potassium ion transport"/>
    <property type="evidence" value="ECO:0007669"/>
    <property type="project" value="TreeGrafter"/>
</dbReference>
<keyword evidence="4 7" id="KW-1133">Transmembrane helix</keyword>